<dbReference type="InterPro" id="IPR006016">
    <property type="entry name" value="UspA"/>
</dbReference>
<dbReference type="PANTHER" id="PTHR46268:SF6">
    <property type="entry name" value="UNIVERSAL STRESS PROTEIN UP12"/>
    <property type="match status" value="1"/>
</dbReference>
<sequence>MSNNYNNIVVPVDPAHESSWREALPMAIDLALQHQATLHLVTVVPDADVPAIAVHLPKGLDQRIRQKGRDDLETLLEREVPKSVTAAIAVGQGRIDKQILRLAREADADLIVMASHRPKATDYLISANAAYVTRHAKCSVLVVRENQGNVK</sequence>
<dbReference type="PRINTS" id="PR01438">
    <property type="entry name" value="UNVRSLSTRESS"/>
</dbReference>
<feature type="domain" description="UspA" evidence="2">
    <location>
        <begin position="5"/>
        <end position="144"/>
    </location>
</feature>
<dbReference type="Proteomes" id="UP000199675">
    <property type="component" value="Unassembled WGS sequence"/>
</dbReference>
<name>A0A1H3DZZ1_9GAMM</name>
<protein>
    <submittedName>
        <fullName evidence="3">Nucleotide-binding universal stress protein, UspA family</fullName>
    </submittedName>
</protein>
<dbReference type="STRING" id="488533.SAMN04487960_11519"/>
<comment type="similarity">
    <text evidence="1">Belongs to the universal stress protein A family.</text>
</comment>
<dbReference type="InterPro" id="IPR006015">
    <property type="entry name" value="Universal_stress_UspA"/>
</dbReference>
<keyword evidence="4" id="KW-1185">Reference proteome</keyword>
<reference evidence="3 4" key="1">
    <citation type="submission" date="2016-10" db="EMBL/GenBank/DDBJ databases">
        <authorList>
            <person name="de Groot N.N."/>
        </authorList>
    </citation>
    <scope>NUCLEOTIDE SEQUENCE [LARGE SCALE GENOMIC DNA]</scope>
    <source>
        <strain evidence="3 4">CGMCC 1.7059</strain>
    </source>
</reference>
<organism evidence="3 4">
    <name type="scientific">Marinobacter mobilis</name>
    <dbReference type="NCBI Taxonomy" id="488533"/>
    <lineage>
        <taxon>Bacteria</taxon>
        <taxon>Pseudomonadati</taxon>
        <taxon>Pseudomonadota</taxon>
        <taxon>Gammaproteobacteria</taxon>
        <taxon>Pseudomonadales</taxon>
        <taxon>Marinobacteraceae</taxon>
        <taxon>Marinobacter</taxon>
    </lineage>
</organism>
<evidence type="ECO:0000256" key="1">
    <source>
        <dbReference type="ARBA" id="ARBA00008791"/>
    </source>
</evidence>
<proteinExistence type="inferred from homology"/>
<gene>
    <name evidence="3" type="ORF">SAMN04487960_11519</name>
</gene>
<accession>A0A1H3DZZ1</accession>
<dbReference type="PANTHER" id="PTHR46268">
    <property type="entry name" value="STRESS RESPONSE PROTEIN NHAX"/>
    <property type="match status" value="1"/>
</dbReference>
<evidence type="ECO:0000313" key="3">
    <source>
        <dbReference type="EMBL" id="SDX72011.1"/>
    </source>
</evidence>
<evidence type="ECO:0000259" key="2">
    <source>
        <dbReference type="Pfam" id="PF00582"/>
    </source>
</evidence>
<dbReference type="Gene3D" id="3.40.50.620">
    <property type="entry name" value="HUPs"/>
    <property type="match status" value="1"/>
</dbReference>
<dbReference type="InterPro" id="IPR014729">
    <property type="entry name" value="Rossmann-like_a/b/a_fold"/>
</dbReference>
<dbReference type="AlphaFoldDB" id="A0A1H3DZZ1"/>
<evidence type="ECO:0000313" key="4">
    <source>
        <dbReference type="Proteomes" id="UP000199675"/>
    </source>
</evidence>
<dbReference type="SUPFAM" id="SSF52402">
    <property type="entry name" value="Adenine nucleotide alpha hydrolases-like"/>
    <property type="match status" value="1"/>
</dbReference>
<dbReference type="OrthoDB" id="9792500at2"/>
<dbReference type="Pfam" id="PF00582">
    <property type="entry name" value="Usp"/>
    <property type="match status" value="1"/>
</dbReference>
<dbReference type="EMBL" id="FNNE01000015">
    <property type="protein sequence ID" value="SDX72011.1"/>
    <property type="molecule type" value="Genomic_DNA"/>
</dbReference>
<dbReference type="RefSeq" id="WP_091817704.1">
    <property type="nucleotide sequence ID" value="NZ_FNNE01000015.1"/>
</dbReference>
<dbReference type="CDD" id="cd00293">
    <property type="entry name" value="USP-like"/>
    <property type="match status" value="1"/>
</dbReference>